<evidence type="ECO:0000256" key="2">
    <source>
        <dbReference type="ARBA" id="ARBA00022679"/>
    </source>
</evidence>
<keyword evidence="2" id="KW-0808">Transferase</keyword>
<dbReference type="PANTHER" id="PTHR43542">
    <property type="entry name" value="METHYLTRANSFERASE"/>
    <property type="match status" value="1"/>
</dbReference>
<evidence type="ECO:0000256" key="3">
    <source>
        <dbReference type="SAM" id="MobiDB-lite"/>
    </source>
</evidence>
<keyword evidence="1 4" id="KW-0489">Methyltransferase</keyword>
<dbReference type="Proteomes" id="UP001157017">
    <property type="component" value="Unassembled WGS sequence"/>
</dbReference>
<dbReference type="Pfam" id="PF03602">
    <property type="entry name" value="Cons_hypoth95"/>
    <property type="match status" value="1"/>
</dbReference>
<evidence type="ECO:0000256" key="1">
    <source>
        <dbReference type="ARBA" id="ARBA00022603"/>
    </source>
</evidence>
<accession>A0ABQ6JKK7</accession>
<dbReference type="Gene3D" id="3.40.50.150">
    <property type="entry name" value="Vaccinia Virus protein VP39"/>
    <property type="match status" value="1"/>
</dbReference>
<dbReference type="GO" id="GO:0008168">
    <property type="term" value="F:methyltransferase activity"/>
    <property type="evidence" value="ECO:0007669"/>
    <property type="project" value="UniProtKB-KW"/>
</dbReference>
<protein>
    <submittedName>
        <fullName evidence="4">DNA methylase</fullName>
    </submittedName>
</protein>
<dbReference type="NCBIfam" id="TIGR00095">
    <property type="entry name" value="16S rRNA (guanine(966)-N(2))-methyltransferase RsmD"/>
    <property type="match status" value="1"/>
</dbReference>
<proteinExistence type="predicted"/>
<dbReference type="GO" id="GO:0032259">
    <property type="term" value="P:methylation"/>
    <property type="evidence" value="ECO:0007669"/>
    <property type="project" value="UniProtKB-KW"/>
</dbReference>
<evidence type="ECO:0000313" key="5">
    <source>
        <dbReference type="Proteomes" id="UP001157017"/>
    </source>
</evidence>
<dbReference type="CDD" id="cd02440">
    <property type="entry name" value="AdoMet_MTases"/>
    <property type="match status" value="1"/>
</dbReference>
<dbReference type="InterPro" id="IPR029063">
    <property type="entry name" value="SAM-dependent_MTases_sf"/>
</dbReference>
<feature type="region of interest" description="Disordered" evidence="3">
    <location>
        <begin position="1"/>
        <end position="26"/>
    </location>
</feature>
<dbReference type="PROSITE" id="PS00092">
    <property type="entry name" value="N6_MTASE"/>
    <property type="match status" value="1"/>
</dbReference>
<dbReference type="PIRSF" id="PIRSF004553">
    <property type="entry name" value="CHP00095"/>
    <property type="match status" value="1"/>
</dbReference>
<dbReference type="PANTHER" id="PTHR43542:SF1">
    <property type="entry name" value="METHYLTRANSFERASE"/>
    <property type="match status" value="1"/>
</dbReference>
<dbReference type="InterPro" id="IPR002052">
    <property type="entry name" value="DNA_methylase_N6_adenine_CS"/>
</dbReference>
<reference evidence="5" key="1">
    <citation type="journal article" date="2019" name="Int. J. Syst. Evol. Microbiol.">
        <title>The Global Catalogue of Microorganisms (GCM) 10K type strain sequencing project: providing services to taxonomists for standard genome sequencing and annotation.</title>
        <authorList>
            <consortium name="The Broad Institute Genomics Platform"/>
            <consortium name="The Broad Institute Genome Sequencing Center for Infectious Disease"/>
            <person name="Wu L."/>
            <person name="Ma J."/>
        </authorList>
    </citation>
    <scope>NUCLEOTIDE SEQUENCE [LARGE SCALE GENOMIC DNA]</scope>
    <source>
        <strain evidence="5">NBRC 108730</strain>
    </source>
</reference>
<organism evidence="4 5">
    <name type="scientific">Angustibacter aerolatus</name>
    <dbReference type="NCBI Taxonomy" id="1162965"/>
    <lineage>
        <taxon>Bacteria</taxon>
        <taxon>Bacillati</taxon>
        <taxon>Actinomycetota</taxon>
        <taxon>Actinomycetes</taxon>
        <taxon>Kineosporiales</taxon>
        <taxon>Kineosporiaceae</taxon>
    </lineage>
</organism>
<dbReference type="EMBL" id="BSUZ01000001">
    <property type="protein sequence ID" value="GMA88785.1"/>
    <property type="molecule type" value="Genomic_DNA"/>
</dbReference>
<keyword evidence="5" id="KW-1185">Reference proteome</keyword>
<dbReference type="InterPro" id="IPR004398">
    <property type="entry name" value="RNA_MeTrfase_RsmD"/>
</dbReference>
<name>A0ABQ6JKK7_9ACTN</name>
<comment type="caution">
    <text evidence="4">The sequence shown here is derived from an EMBL/GenBank/DDBJ whole genome shotgun (WGS) entry which is preliminary data.</text>
</comment>
<gene>
    <name evidence="4" type="ORF">GCM10025868_40350</name>
</gene>
<sequence>MTRLIAGTAGGTRLITPAGRDTRPTSDRVREALFSRLESGGWLDGSVVLDLYAGTGALGLEALSRGARSALLVEQAPHVVKALRANVSTAGLPGARVVADSVERALARPAPEPADLVLADPPYPLPDDAVARVLRLLADGGWLADDALVVVERANRSTRPAWPDVLHDDGDKQYGTTRLWFARTRP</sequence>
<evidence type="ECO:0000313" key="4">
    <source>
        <dbReference type="EMBL" id="GMA88785.1"/>
    </source>
</evidence>
<dbReference type="SUPFAM" id="SSF53335">
    <property type="entry name" value="S-adenosyl-L-methionine-dependent methyltransferases"/>
    <property type="match status" value="1"/>
</dbReference>